<organism evidence="1 2">
    <name type="scientific">Rattus norvegicus</name>
    <name type="common">Rat</name>
    <dbReference type="NCBI Taxonomy" id="10116"/>
    <lineage>
        <taxon>Eukaryota</taxon>
        <taxon>Metazoa</taxon>
        <taxon>Chordata</taxon>
        <taxon>Craniata</taxon>
        <taxon>Vertebrata</taxon>
        <taxon>Euteleostomi</taxon>
        <taxon>Mammalia</taxon>
        <taxon>Eutheria</taxon>
        <taxon>Euarchontoglires</taxon>
        <taxon>Glires</taxon>
        <taxon>Rodentia</taxon>
        <taxon>Myomorpha</taxon>
        <taxon>Muroidea</taxon>
        <taxon>Muridae</taxon>
        <taxon>Murinae</taxon>
        <taxon>Rattus</taxon>
    </lineage>
</organism>
<reference evidence="1 2" key="1">
    <citation type="submission" date="2005-07" db="EMBL/GenBank/DDBJ databases">
        <authorList>
            <person name="Mural R.J."/>
            <person name="Li P.W."/>
            <person name="Adams M.D."/>
            <person name="Amanatides P.G."/>
            <person name="Baden-Tillson H."/>
            <person name="Barnstead M."/>
            <person name="Chin S.H."/>
            <person name="Dew I."/>
            <person name="Evans C.A."/>
            <person name="Ferriera S."/>
            <person name="Flanigan M."/>
            <person name="Fosler C."/>
            <person name="Glodek A."/>
            <person name="Gu Z."/>
            <person name="Holt R.A."/>
            <person name="Jennings D."/>
            <person name="Kraft C.L."/>
            <person name="Lu F."/>
            <person name="Nguyen T."/>
            <person name="Nusskern D.R."/>
            <person name="Pfannkoch C.M."/>
            <person name="Sitter C."/>
            <person name="Sutton G.G."/>
            <person name="Venter J.C."/>
            <person name="Wang Z."/>
            <person name="Woodage T."/>
            <person name="Zheng X.H."/>
            <person name="Zhong F."/>
        </authorList>
    </citation>
    <scope>NUCLEOTIDE SEQUENCE [LARGE SCALE GENOMIC DNA]</scope>
    <source>
        <strain>BN</strain>
        <strain evidence="2">Sprague-Dawley</strain>
    </source>
</reference>
<evidence type="ECO:0000313" key="1">
    <source>
        <dbReference type="EMBL" id="EDL96234.1"/>
    </source>
</evidence>
<evidence type="ECO:0000313" key="2">
    <source>
        <dbReference type="Proteomes" id="UP000234681"/>
    </source>
</evidence>
<dbReference type="Proteomes" id="UP000234681">
    <property type="component" value="Chromosome 10"/>
</dbReference>
<name>A6K4L2_RAT</name>
<protein>
    <submittedName>
        <fullName evidence="1">RCG49847, isoform CRA_b</fullName>
    </submittedName>
</protein>
<dbReference type="AlphaFoldDB" id="A6K4L2"/>
<gene>
    <name evidence="1" type="ORF">rCG_49847</name>
</gene>
<sequence>MRENICEATLSVLRILWSHRVNSINLGLKIGDVWIFFVTIL</sequence>
<accession>A6K4L2</accession>
<dbReference type="EMBL" id="CH474017">
    <property type="protein sequence ID" value="EDL96234.1"/>
    <property type="molecule type" value="Genomic_DNA"/>
</dbReference>
<proteinExistence type="predicted"/>